<dbReference type="RefSeq" id="WP_322468265.1">
    <property type="nucleotide sequence ID" value="NZ_JAXOJX010000090.1"/>
</dbReference>
<feature type="domain" description="Cytochrome c-type biogenesis protein H TPR" evidence="6">
    <location>
        <begin position="68"/>
        <end position="199"/>
    </location>
</feature>
<feature type="transmembrane region" description="Helical" evidence="5">
    <location>
        <begin position="6"/>
        <end position="27"/>
    </location>
</feature>
<organism evidence="7 8">
    <name type="scientific">Azohydromonas lata</name>
    <dbReference type="NCBI Taxonomy" id="45677"/>
    <lineage>
        <taxon>Bacteria</taxon>
        <taxon>Pseudomonadati</taxon>
        <taxon>Pseudomonadota</taxon>
        <taxon>Betaproteobacteria</taxon>
        <taxon>Burkholderiales</taxon>
        <taxon>Sphaerotilaceae</taxon>
        <taxon>Azohydromonas</taxon>
    </lineage>
</organism>
<dbReference type="PANTHER" id="PTHR47870:SF1">
    <property type="entry name" value="CYTOCHROME C-TYPE BIOGENESIS PROTEIN CCMH"/>
    <property type="match status" value="1"/>
</dbReference>
<keyword evidence="2" id="KW-0201">Cytochrome c-type biogenesis</keyword>
<dbReference type="Pfam" id="PF23914">
    <property type="entry name" value="TPR_CcmH_CycH"/>
    <property type="match status" value="1"/>
</dbReference>
<keyword evidence="3 4" id="KW-0802">TPR repeat</keyword>
<dbReference type="EMBL" id="JAXOJX010000090">
    <property type="protein sequence ID" value="MDZ5460958.1"/>
    <property type="molecule type" value="Genomic_DNA"/>
</dbReference>
<gene>
    <name evidence="7" type="ORF">SM757_30725</name>
</gene>
<evidence type="ECO:0000256" key="5">
    <source>
        <dbReference type="SAM" id="Phobius"/>
    </source>
</evidence>
<feature type="transmembrane region" description="Helical" evidence="5">
    <location>
        <begin position="34"/>
        <end position="52"/>
    </location>
</feature>
<keyword evidence="5" id="KW-0472">Membrane</keyword>
<dbReference type="SMART" id="SM00028">
    <property type="entry name" value="TPR"/>
    <property type="match status" value="2"/>
</dbReference>
<comment type="caution">
    <text evidence="7">The sequence shown here is derived from an EMBL/GenBank/DDBJ whole genome shotgun (WGS) entry which is preliminary data.</text>
</comment>
<keyword evidence="5" id="KW-0812">Transmembrane</keyword>
<dbReference type="InterPro" id="IPR051263">
    <property type="entry name" value="C-type_cytochrome_biogenesis"/>
</dbReference>
<dbReference type="InterPro" id="IPR056413">
    <property type="entry name" value="TPR_CcmH_CycH"/>
</dbReference>
<dbReference type="Proteomes" id="UP001293718">
    <property type="component" value="Unassembled WGS sequence"/>
</dbReference>
<keyword evidence="1" id="KW-0677">Repeat</keyword>
<sequence length="216" mass="22784">MAPLYAFWLAAGVLGVAATLLVLAPAVRSGGARWPLALAALLLPLAAVLSYARLGVPGAIVRDEAAPHRLVEADMAAMVQRLGARLQAQPDDLPGWVMLGRSLEVLERWDEAAAAWRQALRLAPDDADVLADAADAVASAQQGSLDGEPAALVARALRADERHPKALALAATAAQRGGRRDEAAALWERLLAQMPPDAEAAQRVRQSLEGLRAQPR</sequence>
<reference evidence="7 8" key="1">
    <citation type="submission" date="2023-11" db="EMBL/GenBank/DDBJ databases">
        <title>Draft genome of Azohydromonas lata strain H1 (DSM1123), a polyhydroxyalkanoate producer.</title>
        <authorList>
            <person name="Traversa D."/>
            <person name="D'Addabbo P."/>
            <person name="Pazzani C."/>
            <person name="Manzari C."/>
            <person name="Chiara M."/>
            <person name="Scrascia M."/>
        </authorList>
    </citation>
    <scope>NUCLEOTIDE SEQUENCE [LARGE SCALE GENOMIC DNA]</scope>
    <source>
        <strain evidence="7 8">H1</strain>
    </source>
</reference>
<keyword evidence="5" id="KW-1133">Transmembrane helix</keyword>
<evidence type="ECO:0000313" key="8">
    <source>
        <dbReference type="Proteomes" id="UP001293718"/>
    </source>
</evidence>
<dbReference type="InterPro" id="IPR019734">
    <property type="entry name" value="TPR_rpt"/>
</dbReference>
<evidence type="ECO:0000256" key="2">
    <source>
        <dbReference type="ARBA" id="ARBA00022748"/>
    </source>
</evidence>
<dbReference type="SUPFAM" id="SSF48452">
    <property type="entry name" value="TPR-like"/>
    <property type="match status" value="1"/>
</dbReference>
<dbReference type="InterPro" id="IPR011990">
    <property type="entry name" value="TPR-like_helical_dom_sf"/>
</dbReference>
<evidence type="ECO:0000256" key="1">
    <source>
        <dbReference type="ARBA" id="ARBA00022737"/>
    </source>
</evidence>
<evidence type="ECO:0000313" key="7">
    <source>
        <dbReference type="EMBL" id="MDZ5460958.1"/>
    </source>
</evidence>
<evidence type="ECO:0000256" key="4">
    <source>
        <dbReference type="PROSITE-ProRule" id="PRU00339"/>
    </source>
</evidence>
<proteinExistence type="predicted"/>
<evidence type="ECO:0000256" key="3">
    <source>
        <dbReference type="ARBA" id="ARBA00022803"/>
    </source>
</evidence>
<keyword evidence="8" id="KW-1185">Reference proteome</keyword>
<dbReference type="Gene3D" id="1.25.40.10">
    <property type="entry name" value="Tetratricopeptide repeat domain"/>
    <property type="match status" value="1"/>
</dbReference>
<feature type="repeat" description="TPR" evidence="4">
    <location>
        <begin position="93"/>
        <end position="126"/>
    </location>
</feature>
<dbReference type="PROSITE" id="PS50005">
    <property type="entry name" value="TPR"/>
    <property type="match status" value="1"/>
</dbReference>
<name>A0ABU5IPY2_9BURK</name>
<evidence type="ECO:0000259" key="6">
    <source>
        <dbReference type="Pfam" id="PF23914"/>
    </source>
</evidence>
<dbReference type="PANTHER" id="PTHR47870">
    <property type="entry name" value="CYTOCHROME C-TYPE BIOGENESIS PROTEIN CCMH"/>
    <property type="match status" value="1"/>
</dbReference>
<accession>A0ABU5IPY2</accession>
<protein>
    <submittedName>
        <fullName evidence="7">Tetratricopeptide repeat protein</fullName>
    </submittedName>
</protein>